<keyword evidence="2" id="KW-1185">Reference proteome</keyword>
<evidence type="ECO:0008006" key="3">
    <source>
        <dbReference type="Google" id="ProtNLM"/>
    </source>
</evidence>
<dbReference type="Proteomes" id="UP000199474">
    <property type="component" value="Unassembled WGS sequence"/>
</dbReference>
<evidence type="ECO:0000313" key="2">
    <source>
        <dbReference type="Proteomes" id="UP000199474"/>
    </source>
</evidence>
<organism evidence="1 2">
    <name type="scientific">Lentibacillus persicus</name>
    <dbReference type="NCBI Taxonomy" id="640948"/>
    <lineage>
        <taxon>Bacteria</taxon>
        <taxon>Bacillati</taxon>
        <taxon>Bacillota</taxon>
        <taxon>Bacilli</taxon>
        <taxon>Bacillales</taxon>
        <taxon>Bacillaceae</taxon>
        <taxon>Lentibacillus</taxon>
    </lineage>
</organism>
<dbReference type="InterPro" id="IPR019615">
    <property type="entry name" value="DUF2487"/>
</dbReference>
<gene>
    <name evidence="1" type="ORF">SAMN05216238_11720</name>
</gene>
<dbReference type="STRING" id="640948.SAMN05216238_11720"/>
<dbReference type="EMBL" id="FOMR01000017">
    <property type="protein sequence ID" value="SFE45962.1"/>
    <property type="molecule type" value="Genomic_DNA"/>
</dbReference>
<dbReference type="Pfam" id="PF10673">
    <property type="entry name" value="DUF2487"/>
    <property type="match status" value="1"/>
</dbReference>
<protein>
    <recommendedName>
        <fullName evidence="3">DUF2487 domain-containing protein</fullName>
    </recommendedName>
</protein>
<evidence type="ECO:0000313" key="1">
    <source>
        <dbReference type="EMBL" id="SFE45962.1"/>
    </source>
</evidence>
<accession>A0A1I2APY4</accession>
<reference evidence="2" key="1">
    <citation type="submission" date="2016-10" db="EMBL/GenBank/DDBJ databases">
        <authorList>
            <person name="Varghese N."/>
            <person name="Submissions S."/>
        </authorList>
    </citation>
    <scope>NUCLEOTIDE SEQUENCE [LARGE SCALE GENOMIC DNA]</scope>
    <source>
        <strain evidence="2">DSM 22530</strain>
    </source>
</reference>
<proteinExistence type="predicted"/>
<name>A0A1I2APY4_9BACI</name>
<dbReference type="AlphaFoldDB" id="A0A1I2APY4"/>
<sequence length="157" mass="18434">MYTMKWVKHDLQHYVQEKEYIDTIIIPLLPFQLSNESNLEKDALQNELLSVFNRELEKELTGRVLLAPDYHYLASADKQVELERLDTWVNDIQTQPFPFVFFITSDAEWKKIEQKLGGNLLWLPFIATESMKPSEVQSAVRTQVKEVTGLIRSYWKG</sequence>